<keyword evidence="4" id="KW-1003">Cell membrane</keyword>
<comment type="similarity">
    <text evidence="2">Belongs to the YajC family.</text>
</comment>
<keyword evidence="3" id="KW-0813">Transport</keyword>
<dbReference type="PANTHER" id="PTHR33909:SF1">
    <property type="entry name" value="SEC TRANSLOCON ACCESSORY COMPLEX SUBUNIT YAJC"/>
    <property type="match status" value="1"/>
</dbReference>
<keyword evidence="9" id="KW-0472">Membrane</keyword>
<protein>
    <submittedName>
        <fullName evidence="11">Preprotein translocase, YajC subunit</fullName>
    </submittedName>
</protein>
<dbReference type="Pfam" id="PF02699">
    <property type="entry name" value="YajC"/>
    <property type="match status" value="1"/>
</dbReference>
<evidence type="ECO:0000256" key="3">
    <source>
        <dbReference type="ARBA" id="ARBA00022448"/>
    </source>
</evidence>
<evidence type="ECO:0000256" key="2">
    <source>
        <dbReference type="ARBA" id="ARBA00006742"/>
    </source>
</evidence>
<keyword evidence="12" id="KW-1185">Reference proteome</keyword>
<sequence length="118" mass="13157">MGNYSMVILLVLMLGMFFMMNRSQKKQQQNRQNVLDSMKAGDNVVTIGGLHGVVHEMNPEDKTVTLDCEGIYLVFDRASIKNVETGTTKTAAPVETPSVEPKVEEPTETIIEDKPEEK</sequence>
<reference evidence="11 12" key="1">
    <citation type="submission" date="2014-12" db="EMBL/GenBank/DDBJ databases">
        <title>Draft genome sequences of 29 type strains of Enterococci.</title>
        <authorList>
            <person name="Zhong Z."/>
            <person name="Sun Z."/>
            <person name="Liu W."/>
            <person name="Zhang W."/>
            <person name="Zhang H."/>
        </authorList>
    </citation>
    <scope>NUCLEOTIDE SEQUENCE [LARGE SCALE GENOMIC DNA]</scope>
    <source>
        <strain evidence="11 12">DSM 17122</strain>
    </source>
</reference>
<evidence type="ECO:0000256" key="1">
    <source>
        <dbReference type="ARBA" id="ARBA00004162"/>
    </source>
</evidence>
<dbReference type="Proteomes" id="UP000182077">
    <property type="component" value="Unassembled WGS sequence"/>
</dbReference>
<evidence type="ECO:0000256" key="9">
    <source>
        <dbReference type="ARBA" id="ARBA00023136"/>
    </source>
</evidence>
<keyword evidence="7" id="KW-1133">Transmembrane helix</keyword>
<dbReference type="NCBIfam" id="TIGR00739">
    <property type="entry name" value="yajC"/>
    <property type="match status" value="1"/>
</dbReference>
<dbReference type="OrthoDB" id="9800132at2"/>
<dbReference type="AlphaFoldDB" id="A0A1L8TMV4"/>
<evidence type="ECO:0000256" key="6">
    <source>
        <dbReference type="ARBA" id="ARBA00022927"/>
    </source>
</evidence>
<accession>A0A1L8TMV4</accession>
<dbReference type="STRING" id="249189.RV04_GL001940"/>
<dbReference type="RefSeq" id="WP_071857818.1">
    <property type="nucleotide sequence ID" value="NZ_JBHSHK010000023.1"/>
</dbReference>
<dbReference type="GO" id="GO:0005886">
    <property type="term" value="C:plasma membrane"/>
    <property type="evidence" value="ECO:0007669"/>
    <property type="project" value="UniProtKB-SubCell"/>
</dbReference>
<keyword evidence="6" id="KW-0653">Protein transport</keyword>
<keyword evidence="5" id="KW-0812">Transmembrane</keyword>
<comment type="subcellular location">
    <subcellularLocation>
        <location evidence="1">Cell membrane</location>
        <topology evidence="1">Single-pass membrane protein</topology>
    </subcellularLocation>
</comment>
<dbReference type="EMBL" id="JXKQ01000005">
    <property type="protein sequence ID" value="OJG45651.1"/>
    <property type="molecule type" value="Genomic_DNA"/>
</dbReference>
<name>A0A1L8TMV4_9ENTE</name>
<evidence type="ECO:0000313" key="11">
    <source>
        <dbReference type="EMBL" id="OJG45651.1"/>
    </source>
</evidence>
<feature type="compositionally biased region" description="Basic and acidic residues" evidence="10">
    <location>
        <begin position="101"/>
        <end position="118"/>
    </location>
</feature>
<evidence type="ECO:0000256" key="8">
    <source>
        <dbReference type="ARBA" id="ARBA00023010"/>
    </source>
</evidence>
<evidence type="ECO:0000256" key="10">
    <source>
        <dbReference type="SAM" id="MobiDB-lite"/>
    </source>
</evidence>
<gene>
    <name evidence="11" type="ORF">RV04_GL001940</name>
</gene>
<evidence type="ECO:0000256" key="7">
    <source>
        <dbReference type="ARBA" id="ARBA00022989"/>
    </source>
</evidence>
<feature type="region of interest" description="Disordered" evidence="10">
    <location>
        <begin position="86"/>
        <end position="118"/>
    </location>
</feature>
<organism evidence="11 12">
    <name type="scientific">Enterococcus hermanniensis</name>
    <dbReference type="NCBI Taxonomy" id="249189"/>
    <lineage>
        <taxon>Bacteria</taxon>
        <taxon>Bacillati</taxon>
        <taxon>Bacillota</taxon>
        <taxon>Bacilli</taxon>
        <taxon>Lactobacillales</taxon>
        <taxon>Enterococcaceae</taxon>
        <taxon>Enterococcus</taxon>
    </lineage>
</organism>
<evidence type="ECO:0000256" key="5">
    <source>
        <dbReference type="ARBA" id="ARBA00022692"/>
    </source>
</evidence>
<evidence type="ECO:0000256" key="4">
    <source>
        <dbReference type="ARBA" id="ARBA00022475"/>
    </source>
</evidence>
<comment type="caution">
    <text evidence="11">The sequence shown here is derived from an EMBL/GenBank/DDBJ whole genome shotgun (WGS) entry which is preliminary data.</text>
</comment>
<dbReference type="PANTHER" id="PTHR33909">
    <property type="entry name" value="SEC TRANSLOCON ACCESSORY COMPLEX SUBUNIT YAJC"/>
    <property type="match status" value="1"/>
</dbReference>
<evidence type="ECO:0000313" key="12">
    <source>
        <dbReference type="Proteomes" id="UP000182077"/>
    </source>
</evidence>
<proteinExistence type="inferred from homology"/>
<dbReference type="GO" id="GO:0015031">
    <property type="term" value="P:protein transport"/>
    <property type="evidence" value="ECO:0007669"/>
    <property type="project" value="UniProtKB-KW"/>
</dbReference>
<dbReference type="InterPro" id="IPR003849">
    <property type="entry name" value="Preprotein_translocase_YajC"/>
</dbReference>
<dbReference type="PRINTS" id="PR01853">
    <property type="entry name" value="YAJCTRNLCASE"/>
</dbReference>
<keyword evidence="8" id="KW-0811">Translocation</keyword>
<dbReference type="SMART" id="SM01323">
    <property type="entry name" value="YajC"/>
    <property type="match status" value="1"/>
</dbReference>